<feature type="non-terminal residue" evidence="2">
    <location>
        <position position="184"/>
    </location>
</feature>
<keyword evidence="3" id="KW-1185">Reference proteome</keyword>
<dbReference type="Pfam" id="PF14214">
    <property type="entry name" value="Helitron_like_N"/>
    <property type="match status" value="1"/>
</dbReference>
<dbReference type="OrthoDB" id="2287175at2759"/>
<sequence length="184" mass="21196">LKKKRKTQSPTVAIIEEDFNDNDDNGDGEKNLYLPASFLGSKKWCSTRVANALALARCKGKPSFFITITTNPNWKEIRSFLRPGQNASELPTIVVRAFHSRFGKLKDLLREHFGKIAYIIDVIEFQKRGLPHAHVIMRVHPELPVDQIDKIISAEIPHENAYLNEIVKKYMLHRQQHSPRCLRN</sequence>
<feature type="non-terminal residue" evidence="2">
    <location>
        <position position="1"/>
    </location>
</feature>
<proteinExistence type="predicted"/>
<dbReference type="EMBL" id="CAJVQA010082274">
    <property type="protein sequence ID" value="CAG8837728.1"/>
    <property type="molecule type" value="Genomic_DNA"/>
</dbReference>
<evidence type="ECO:0000313" key="3">
    <source>
        <dbReference type="Proteomes" id="UP000789759"/>
    </source>
</evidence>
<feature type="domain" description="Helitron helicase-like" evidence="1">
    <location>
        <begin position="15"/>
        <end position="136"/>
    </location>
</feature>
<evidence type="ECO:0000259" key="1">
    <source>
        <dbReference type="Pfam" id="PF14214"/>
    </source>
</evidence>
<dbReference type="Proteomes" id="UP000789759">
    <property type="component" value="Unassembled WGS sequence"/>
</dbReference>
<organism evidence="2 3">
    <name type="scientific">Cetraspora pellucida</name>
    <dbReference type="NCBI Taxonomy" id="1433469"/>
    <lineage>
        <taxon>Eukaryota</taxon>
        <taxon>Fungi</taxon>
        <taxon>Fungi incertae sedis</taxon>
        <taxon>Mucoromycota</taxon>
        <taxon>Glomeromycotina</taxon>
        <taxon>Glomeromycetes</taxon>
        <taxon>Diversisporales</taxon>
        <taxon>Gigasporaceae</taxon>
        <taxon>Cetraspora</taxon>
    </lineage>
</organism>
<dbReference type="AlphaFoldDB" id="A0A9N9KIH1"/>
<gene>
    <name evidence="2" type="ORF">CPELLU_LOCUS21603</name>
</gene>
<evidence type="ECO:0000313" key="2">
    <source>
        <dbReference type="EMBL" id="CAG8837728.1"/>
    </source>
</evidence>
<accession>A0A9N9KIH1</accession>
<comment type="caution">
    <text evidence="2">The sequence shown here is derived from an EMBL/GenBank/DDBJ whole genome shotgun (WGS) entry which is preliminary data.</text>
</comment>
<name>A0A9N9KIH1_9GLOM</name>
<reference evidence="2" key="1">
    <citation type="submission" date="2021-06" db="EMBL/GenBank/DDBJ databases">
        <authorList>
            <person name="Kallberg Y."/>
            <person name="Tangrot J."/>
            <person name="Rosling A."/>
        </authorList>
    </citation>
    <scope>NUCLEOTIDE SEQUENCE</scope>
    <source>
        <strain evidence="2">FL966</strain>
    </source>
</reference>
<protein>
    <submittedName>
        <fullName evidence="2">15261_t:CDS:1</fullName>
    </submittedName>
</protein>
<dbReference type="InterPro" id="IPR025476">
    <property type="entry name" value="Helitron_helicase-like"/>
</dbReference>